<dbReference type="AlphaFoldDB" id="A0A1B6VGT0"/>
<evidence type="ECO:0000313" key="2">
    <source>
        <dbReference type="Proteomes" id="UP000077786"/>
    </source>
</evidence>
<protein>
    <submittedName>
        <fullName evidence="1">Uncharacterized protein</fullName>
    </submittedName>
</protein>
<dbReference type="PATRIC" id="fig|38307.3.peg.3044"/>
<organism evidence="1 2">
    <name type="scientific">Gluconobacter cerinus</name>
    <dbReference type="NCBI Taxonomy" id="38307"/>
    <lineage>
        <taxon>Bacteria</taxon>
        <taxon>Pseudomonadati</taxon>
        <taxon>Pseudomonadota</taxon>
        <taxon>Alphaproteobacteria</taxon>
        <taxon>Acetobacterales</taxon>
        <taxon>Acetobacteraceae</taxon>
        <taxon>Gluconobacter</taxon>
    </lineage>
</organism>
<evidence type="ECO:0000313" key="1">
    <source>
        <dbReference type="EMBL" id="OAJ66400.1"/>
    </source>
</evidence>
<dbReference type="Proteomes" id="UP000077786">
    <property type="component" value="Unassembled WGS sequence"/>
</dbReference>
<proteinExistence type="predicted"/>
<reference evidence="1 2" key="1">
    <citation type="submission" date="2016-03" db="EMBL/GenBank/DDBJ databases">
        <title>Draft genome sequence of Gluconobacter cerinus strain CECT 9110.</title>
        <authorList>
            <person name="Sainz F."/>
            <person name="Mas A."/>
            <person name="Torija M.J."/>
        </authorList>
    </citation>
    <scope>NUCLEOTIDE SEQUENCE [LARGE SCALE GENOMIC DNA]</scope>
    <source>
        <strain evidence="1 2">CECT 9110</strain>
    </source>
</reference>
<comment type="caution">
    <text evidence="1">The sequence shown here is derived from an EMBL/GenBank/DDBJ whole genome shotgun (WGS) entry which is preliminary data.</text>
</comment>
<accession>A0A1B6VGT0</accession>
<sequence>MIKNNLVDNPPQPWSKVGTVLVGGLYQVGYAKDRDVILIHSASKVTLADTITGERLAVGQDEFESIEHYRRLAMPGFGCMAGEMISTAGIWGGYLPAKTSDGFSLRKRDSFWSIPDVDLIYPDGREVCVSTHNVCDIRAYGFSDTNFSFVIATECDVQIFARKGDARRAMEN</sequence>
<dbReference type="OrthoDB" id="1849013at2"/>
<dbReference type="EMBL" id="LUTU01000016">
    <property type="protein sequence ID" value="OAJ66400.1"/>
    <property type="molecule type" value="Genomic_DNA"/>
</dbReference>
<name>A0A1B6VGT0_9PROT</name>
<gene>
    <name evidence="1" type="ORF">A0123_02913</name>
</gene>